<dbReference type="GO" id="GO:0048468">
    <property type="term" value="P:cell development"/>
    <property type="evidence" value="ECO:0007669"/>
    <property type="project" value="UniProtKB-ARBA"/>
</dbReference>
<protein>
    <recommendedName>
        <fullName evidence="3">receptor protein-tyrosine kinase</fullName>
        <ecNumber evidence="3">2.7.10.1</ecNumber>
    </recommendedName>
</protein>
<dbReference type="PRINTS" id="PR00109">
    <property type="entry name" value="TYRKINASE"/>
</dbReference>
<evidence type="ECO:0000256" key="13">
    <source>
        <dbReference type="ARBA" id="ARBA00023170"/>
    </source>
</evidence>
<dbReference type="GO" id="GO:0030182">
    <property type="term" value="P:neuron differentiation"/>
    <property type="evidence" value="ECO:0007669"/>
    <property type="project" value="UniProtKB-ARBA"/>
</dbReference>
<evidence type="ECO:0000256" key="10">
    <source>
        <dbReference type="ARBA" id="ARBA00022989"/>
    </source>
</evidence>
<keyword evidence="14" id="KW-0325">Glycoprotein</keyword>
<dbReference type="InterPro" id="IPR050122">
    <property type="entry name" value="RTK"/>
</dbReference>
<proteinExistence type="predicted"/>
<evidence type="ECO:0000256" key="12">
    <source>
        <dbReference type="ARBA" id="ARBA00023137"/>
    </source>
</evidence>
<dbReference type="GO" id="GO:0005524">
    <property type="term" value="F:ATP binding"/>
    <property type="evidence" value="ECO:0007669"/>
    <property type="project" value="UniProtKB-KW"/>
</dbReference>
<dbReference type="SUPFAM" id="SSF56112">
    <property type="entry name" value="Protein kinase-like (PK-like)"/>
    <property type="match status" value="1"/>
</dbReference>
<dbReference type="InterPro" id="IPR001245">
    <property type="entry name" value="Ser-Thr/Tyr_kinase_cat_dom"/>
</dbReference>
<dbReference type="InterPro" id="IPR013783">
    <property type="entry name" value="Ig-like_fold"/>
</dbReference>
<evidence type="ECO:0000259" key="19">
    <source>
        <dbReference type="PROSITE" id="PS50011"/>
    </source>
</evidence>
<evidence type="ECO:0000256" key="18">
    <source>
        <dbReference type="SAM" id="SignalP"/>
    </source>
</evidence>
<evidence type="ECO:0000256" key="9">
    <source>
        <dbReference type="ARBA" id="ARBA00022840"/>
    </source>
</evidence>
<evidence type="ECO:0000256" key="3">
    <source>
        <dbReference type="ARBA" id="ARBA00011902"/>
    </source>
</evidence>
<keyword evidence="13 21" id="KW-0675">Receptor</keyword>
<dbReference type="CDD" id="cd00063">
    <property type="entry name" value="FN3"/>
    <property type="match status" value="1"/>
</dbReference>
<dbReference type="InterPro" id="IPR008266">
    <property type="entry name" value="Tyr_kinase_AS"/>
</dbReference>
<dbReference type="FunFam" id="1.10.510.10:FF:001512">
    <property type="entry name" value="Receptor tyrosine-protein kinase erbB-2"/>
    <property type="match status" value="1"/>
</dbReference>
<evidence type="ECO:0000256" key="14">
    <source>
        <dbReference type="ARBA" id="ARBA00023180"/>
    </source>
</evidence>
<keyword evidence="22" id="KW-1185">Reference proteome</keyword>
<feature type="transmembrane region" description="Helical" evidence="17">
    <location>
        <begin position="307"/>
        <end position="327"/>
    </location>
</feature>
<dbReference type="GO" id="GO:0050793">
    <property type="term" value="P:regulation of developmental process"/>
    <property type="evidence" value="ECO:0007669"/>
    <property type="project" value="UniProtKB-ARBA"/>
</dbReference>
<keyword evidence="12" id="KW-0829">Tyrosine-protein kinase</keyword>
<dbReference type="InterPro" id="IPR036116">
    <property type="entry name" value="FN3_sf"/>
</dbReference>
<feature type="domain" description="Protein kinase" evidence="19">
    <location>
        <begin position="401"/>
        <end position="692"/>
    </location>
</feature>
<keyword evidence="8" id="KW-0418">Kinase</keyword>
<accession>A0A1W0X454</accession>
<dbReference type="GO" id="GO:0012505">
    <property type="term" value="C:endomembrane system"/>
    <property type="evidence" value="ECO:0007669"/>
    <property type="project" value="UniProtKB-SubCell"/>
</dbReference>
<evidence type="ECO:0000256" key="7">
    <source>
        <dbReference type="ARBA" id="ARBA00022741"/>
    </source>
</evidence>
<comment type="subcellular location">
    <subcellularLocation>
        <location evidence="2">Endomembrane system</location>
    </subcellularLocation>
    <subcellularLocation>
        <location evidence="1">Membrane</location>
        <topology evidence="1">Single-pass membrane protein</topology>
    </subcellularLocation>
</comment>
<evidence type="ECO:0000313" key="21">
    <source>
        <dbReference type="EMBL" id="OQV22208.1"/>
    </source>
</evidence>
<dbReference type="PANTHER" id="PTHR24416">
    <property type="entry name" value="TYROSINE-PROTEIN KINASE RECEPTOR"/>
    <property type="match status" value="1"/>
</dbReference>
<keyword evidence="5 17" id="KW-0812">Transmembrane</keyword>
<dbReference type="SUPFAM" id="SSF49265">
    <property type="entry name" value="Fibronectin type III"/>
    <property type="match status" value="1"/>
</dbReference>
<dbReference type="OrthoDB" id="535945at2759"/>
<keyword evidence="9" id="KW-0067">ATP-binding</keyword>
<evidence type="ECO:0000259" key="20">
    <source>
        <dbReference type="PROSITE" id="PS50853"/>
    </source>
</evidence>
<dbReference type="PANTHER" id="PTHR24416:SF622">
    <property type="entry name" value="PROTEIN KINASE DOMAIN-CONTAINING PROTEIN"/>
    <property type="match status" value="1"/>
</dbReference>
<keyword evidence="6" id="KW-0677">Repeat</keyword>
<dbReference type="Proteomes" id="UP000192578">
    <property type="component" value="Unassembled WGS sequence"/>
</dbReference>
<dbReference type="InterPro" id="IPR003961">
    <property type="entry name" value="FN3_dom"/>
</dbReference>
<keyword evidence="7" id="KW-0547">Nucleotide-binding</keyword>
<dbReference type="GO" id="GO:0007169">
    <property type="term" value="P:cell surface receptor protein tyrosine kinase signaling pathway"/>
    <property type="evidence" value="ECO:0007669"/>
    <property type="project" value="TreeGrafter"/>
</dbReference>
<feature type="chain" id="PRO_5010727076" description="receptor protein-tyrosine kinase" evidence="18">
    <location>
        <begin position="23"/>
        <end position="785"/>
    </location>
</feature>
<evidence type="ECO:0000256" key="2">
    <source>
        <dbReference type="ARBA" id="ARBA00004308"/>
    </source>
</evidence>
<evidence type="ECO:0000256" key="11">
    <source>
        <dbReference type="ARBA" id="ARBA00023136"/>
    </source>
</evidence>
<keyword evidence="10 17" id="KW-1133">Transmembrane helix</keyword>
<feature type="region of interest" description="Disordered" evidence="16">
    <location>
        <begin position="695"/>
        <end position="717"/>
    </location>
</feature>
<dbReference type="InterPro" id="IPR020635">
    <property type="entry name" value="Tyr_kinase_cat_dom"/>
</dbReference>
<evidence type="ECO:0000313" key="22">
    <source>
        <dbReference type="Proteomes" id="UP000192578"/>
    </source>
</evidence>
<dbReference type="PROSITE" id="PS50011">
    <property type="entry name" value="PROTEIN_KINASE_DOM"/>
    <property type="match status" value="1"/>
</dbReference>
<dbReference type="EC" id="2.7.10.1" evidence="3"/>
<dbReference type="Gene3D" id="2.60.40.10">
    <property type="entry name" value="Immunoglobulins"/>
    <property type="match status" value="2"/>
</dbReference>
<dbReference type="GO" id="GO:0051130">
    <property type="term" value="P:positive regulation of cellular component organization"/>
    <property type="evidence" value="ECO:0007669"/>
    <property type="project" value="UniProtKB-ARBA"/>
</dbReference>
<dbReference type="CDD" id="cd00192">
    <property type="entry name" value="PTKc"/>
    <property type="match status" value="1"/>
</dbReference>
<dbReference type="PROSITE" id="PS00109">
    <property type="entry name" value="PROTEIN_KINASE_TYR"/>
    <property type="match status" value="1"/>
</dbReference>
<dbReference type="SMART" id="SM00060">
    <property type="entry name" value="FN3"/>
    <property type="match status" value="2"/>
</dbReference>
<dbReference type="GO" id="GO:0004714">
    <property type="term" value="F:transmembrane receptor protein tyrosine kinase activity"/>
    <property type="evidence" value="ECO:0007669"/>
    <property type="project" value="UniProtKB-EC"/>
</dbReference>
<comment type="caution">
    <text evidence="21">The sequence shown here is derived from an EMBL/GenBank/DDBJ whole genome shotgun (WGS) entry which is preliminary data.</text>
</comment>
<name>A0A1W0X454_HYPEX</name>
<dbReference type="Gene3D" id="1.10.510.10">
    <property type="entry name" value="Transferase(Phosphotransferase) domain 1"/>
    <property type="match status" value="1"/>
</dbReference>
<reference evidence="22" key="1">
    <citation type="submission" date="2017-01" db="EMBL/GenBank/DDBJ databases">
        <title>Comparative genomics of anhydrobiosis in the tardigrade Hypsibius dujardini.</title>
        <authorList>
            <person name="Yoshida Y."/>
            <person name="Koutsovoulos G."/>
            <person name="Laetsch D."/>
            <person name="Stevens L."/>
            <person name="Kumar S."/>
            <person name="Horikawa D."/>
            <person name="Ishino K."/>
            <person name="Komine S."/>
            <person name="Tomita M."/>
            <person name="Blaxter M."/>
            <person name="Arakawa K."/>
        </authorList>
    </citation>
    <scope>NUCLEOTIDE SEQUENCE [LARGE SCALE GENOMIC DNA]</scope>
    <source>
        <strain evidence="22">Z151</strain>
    </source>
</reference>
<evidence type="ECO:0000256" key="16">
    <source>
        <dbReference type="SAM" id="MobiDB-lite"/>
    </source>
</evidence>
<evidence type="ECO:0000256" key="15">
    <source>
        <dbReference type="ARBA" id="ARBA00051243"/>
    </source>
</evidence>
<keyword evidence="4" id="KW-0808">Transferase</keyword>
<evidence type="ECO:0000256" key="5">
    <source>
        <dbReference type="ARBA" id="ARBA00022692"/>
    </source>
</evidence>
<gene>
    <name evidence="21" type="ORF">BV898_03710</name>
</gene>
<dbReference type="SMART" id="SM00219">
    <property type="entry name" value="TyrKc"/>
    <property type="match status" value="1"/>
</dbReference>
<evidence type="ECO:0000256" key="4">
    <source>
        <dbReference type="ARBA" id="ARBA00022679"/>
    </source>
</evidence>
<dbReference type="EMBL" id="MTYJ01000018">
    <property type="protein sequence ID" value="OQV22208.1"/>
    <property type="molecule type" value="Genomic_DNA"/>
</dbReference>
<sequence length="785" mass="86858">MANSELLFRFIFLINCFSAVMSTLPPVNLQVLRQVLDTESGTINATISFTRQMSTVTECSYDFQFWGSDAKKEVTPTSYTISETDTANTFVATGLAPGRAYVVRVRTHCRTLTPEYASAQFPEFMTLTCLQATNGDLTVCAPPPPTNLEGHFASVFIQSGTIDMALSWNAPTMPALLNGSLPVITSHDLSYEVIWQNKLPLNAAEIPTDTVLTRSTGSKVLNDTKAILHGLLPNYDYTITVRAFSSKIPSGKVASIRSEKAEIKVPQYVDPSLSTLLPASPLPSPATTATSTTLRSLNEEMLLPTHMIGLGVGLFSFAFLCAGLAFLKWHHDGKKKREAARPPLLPTITRRGPILQWFPNRKSRTPAPVHNHVDNDGYRITWMPKITLLPPYQGSVSVAALTNLEEIARGAFGVVYRARLSIPSVLPVEVAVKSIEGTGADLAEKISNLMSEINIITAIPAHPNIISIIGKYTAQDHPFADDAAVPLPSTTPLRQPFFLTEFCTNGDLGTFLRHHERKQFRPTRRLLRDLAIQAAEGMAHLAAHHIVHRDLAARNVLITAGNQAKITDFGLSRVTQTYYRMQQHGKMPWKWLAPESLRHALYSTKSDVWAFGVLLWELESWGRAPWADVDSILQLEGSLERGERMKRPPGCTPEVYALMCCCWDYAPENRPDFSDIITQLRQLTIPPDYDYVIPNPRPVNLRPTSPRRRSPLPPNPIARRSVDSAAAVASQNGQPDAIYVHYDAHGSSDNSSGNAPVVEYAEMIDDDEDAAFRRAPVKEISIRME</sequence>
<feature type="signal peptide" evidence="18">
    <location>
        <begin position="1"/>
        <end position="22"/>
    </location>
</feature>
<keyword evidence="18" id="KW-0732">Signal</keyword>
<dbReference type="InterPro" id="IPR011009">
    <property type="entry name" value="Kinase-like_dom_sf"/>
</dbReference>
<comment type="catalytic activity">
    <reaction evidence="15">
        <text>L-tyrosyl-[protein] + ATP = O-phospho-L-tyrosyl-[protein] + ADP + H(+)</text>
        <dbReference type="Rhea" id="RHEA:10596"/>
        <dbReference type="Rhea" id="RHEA-COMP:10136"/>
        <dbReference type="Rhea" id="RHEA-COMP:20101"/>
        <dbReference type="ChEBI" id="CHEBI:15378"/>
        <dbReference type="ChEBI" id="CHEBI:30616"/>
        <dbReference type="ChEBI" id="CHEBI:46858"/>
        <dbReference type="ChEBI" id="CHEBI:61978"/>
        <dbReference type="ChEBI" id="CHEBI:456216"/>
        <dbReference type="EC" id="2.7.10.1"/>
    </reaction>
</comment>
<dbReference type="Pfam" id="PF07714">
    <property type="entry name" value="PK_Tyr_Ser-Thr"/>
    <property type="match status" value="1"/>
</dbReference>
<organism evidence="21 22">
    <name type="scientific">Hypsibius exemplaris</name>
    <name type="common">Freshwater tardigrade</name>
    <dbReference type="NCBI Taxonomy" id="2072580"/>
    <lineage>
        <taxon>Eukaryota</taxon>
        <taxon>Metazoa</taxon>
        <taxon>Ecdysozoa</taxon>
        <taxon>Tardigrada</taxon>
        <taxon>Eutardigrada</taxon>
        <taxon>Parachela</taxon>
        <taxon>Hypsibioidea</taxon>
        <taxon>Hypsibiidae</taxon>
        <taxon>Hypsibius</taxon>
    </lineage>
</organism>
<dbReference type="GO" id="GO:0043235">
    <property type="term" value="C:receptor complex"/>
    <property type="evidence" value="ECO:0007669"/>
    <property type="project" value="TreeGrafter"/>
</dbReference>
<keyword evidence="11 17" id="KW-0472">Membrane</keyword>
<evidence type="ECO:0000256" key="1">
    <source>
        <dbReference type="ARBA" id="ARBA00004167"/>
    </source>
</evidence>
<evidence type="ECO:0000256" key="8">
    <source>
        <dbReference type="ARBA" id="ARBA00022777"/>
    </source>
</evidence>
<evidence type="ECO:0000256" key="17">
    <source>
        <dbReference type="SAM" id="Phobius"/>
    </source>
</evidence>
<dbReference type="PROSITE" id="PS50853">
    <property type="entry name" value="FN3"/>
    <property type="match status" value="1"/>
</dbReference>
<dbReference type="GO" id="GO:0005886">
    <property type="term" value="C:plasma membrane"/>
    <property type="evidence" value="ECO:0007669"/>
    <property type="project" value="TreeGrafter"/>
</dbReference>
<dbReference type="AlphaFoldDB" id="A0A1W0X454"/>
<evidence type="ECO:0000256" key="6">
    <source>
        <dbReference type="ARBA" id="ARBA00022737"/>
    </source>
</evidence>
<dbReference type="InterPro" id="IPR000719">
    <property type="entry name" value="Prot_kinase_dom"/>
</dbReference>
<feature type="domain" description="Fibronectin type-III" evidence="20">
    <location>
        <begin position="144"/>
        <end position="268"/>
    </location>
</feature>